<dbReference type="RefSeq" id="WP_102992264.1">
    <property type="nucleotide sequence ID" value="NZ_FXTU01000003.1"/>
</dbReference>
<dbReference type="EC" id="2.3.1.51" evidence="4"/>
<keyword evidence="4" id="KW-1208">Phospholipid metabolism</keyword>
<dbReference type="GO" id="GO:0006654">
    <property type="term" value="P:phosphatidic acid biosynthetic process"/>
    <property type="evidence" value="ECO:0007669"/>
    <property type="project" value="TreeGrafter"/>
</dbReference>
<keyword evidence="4" id="KW-0443">Lipid metabolism</keyword>
<evidence type="ECO:0000259" key="5">
    <source>
        <dbReference type="SMART" id="SM00563"/>
    </source>
</evidence>
<protein>
    <recommendedName>
        <fullName evidence="4">1-acyl-sn-glycerol-3-phosphate acyltransferase</fullName>
        <ecNumber evidence="4">2.3.1.51</ecNumber>
    </recommendedName>
</protein>
<keyword evidence="4" id="KW-0444">Lipid biosynthesis</keyword>
<reference evidence="6" key="1">
    <citation type="submission" date="2017-05" db="EMBL/GenBank/DDBJ databases">
        <authorList>
            <person name="Varghese N."/>
            <person name="Submissions S."/>
        </authorList>
    </citation>
    <scope>NUCLEOTIDE SEQUENCE</scope>
    <source>
        <strain evidence="6">DSM 45262</strain>
    </source>
</reference>
<keyword evidence="2 4" id="KW-0808">Transferase</keyword>
<dbReference type="InterPro" id="IPR004552">
    <property type="entry name" value="AGP_acyltrans"/>
</dbReference>
<dbReference type="SMART" id="SM00563">
    <property type="entry name" value="PlsC"/>
    <property type="match status" value="1"/>
</dbReference>
<dbReference type="Proteomes" id="UP001157946">
    <property type="component" value="Unassembled WGS sequence"/>
</dbReference>
<keyword evidence="3 4" id="KW-0012">Acyltransferase</keyword>
<evidence type="ECO:0000256" key="3">
    <source>
        <dbReference type="ARBA" id="ARBA00023315"/>
    </source>
</evidence>
<proteinExistence type="inferred from homology"/>
<dbReference type="GO" id="GO:0003841">
    <property type="term" value="F:1-acylglycerol-3-phosphate O-acyltransferase activity"/>
    <property type="evidence" value="ECO:0007669"/>
    <property type="project" value="UniProtKB-UniRule"/>
</dbReference>
<dbReference type="InterPro" id="IPR002123">
    <property type="entry name" value="Plipid/glycerol_acylTrfase"/>
</dbReference>
<evidence type="ECO:0000256" key="1">
    <source>
        <dbReference type="ARBA" id="ARBA00008655"/>
    </source>
</evidence>
<name>A0AA45WP64_9BACL</name>
<keyword evidence="7" id="KW-1185">Reference proteome</keyword>
<comment type="similarity">
    <text evidence="1 4">Belongs to the 1-acyl-sn-glycerol-3-phosphate acyltransferase family.</text>
</comment>
<dbReference type="Pfam" id="PF01553">
    <property type="entry name" value="Acyltransferase"/>
    <property type="match status" value="1"/>
</dbReference>
<dbReference type="PANTHER" id="PTHR10434:SF11">
    <property type="entry name" value="1-ACYL-SN-GLYCEROL-3-PHOSPHATE ACYLTRANSFERASE"/>
    <property type="match status" value="1"/>
</dbReference>
<organism evidence="6 7">
    <name type="scientific">Laceyella tengchongensis</name>
    <dbReference type="NCBI Taxonomy" id="574699"/>
    <lineage>
        <taxon>Bacteria</taxon>
        <taxon>Bacillati</taxon>
        <taxon>Bacillota</taxon>
        <taxon>Bacilli</taxon>
        <taxon>Bacillales</taxon>
        <taxon>Thermoactinomycetaceae</taxon>
        <taxon>Laceyella</taxon>
    </lineage>
</organism>
<dbReference type="SUPFAM" id="SSF69593">
    <property type="entry name" value="Glycerol-3-phosphate (1)-acyltransferase"/>
    <property type="match status" value="1"/>
</dbReference>
<dbReference type="GO" id="GO:0016020">
    <property type="term" value="C:membrane"/>
    <property type="evidence" value="ECO:0007669"/>
    <property type="project" value="InterPro"/>
</dbReference>
<dbReference type="CDD" id="cd07989">
    <property type="entry name" value="LPLAT_AGPAT-like"/>
    <property type="match status" value="1"/>
</dbReference>
<dbReference type="NCBIfam" id="TIGR00530">
    <property type="entry name" value="AGP_acyltrn"/>
    <property type="match status" value="1"/>
</dbReference>
<gene>
    <name evidence="6" type="ORF">SAMN06265361_103421</name>
</gene>
<evidence type="ECO:0000313" key="7">
    <source>
        <dbReference type="Proteomes" id="UP001157946"/>
    </source>
</evidence>
<evidence type="ECO:0000256" key="2">
    <source>
        <dbReference type="ARBA" id="ARBA00022679"/>
    </source>
</evidence>
<comment type="caution">
    <text evidence="6">The sequence shown here is derived from an EMBL/GenBank/DDBJ whole genome shotgun (WGS) entry which is preliminary data.</text>
</comment>
<feature type="domain" description="Phospholipid/glycerol acyltransferase" evidence="5">
    <location>
        <begin position="34"/>
        <end position="147"/>
    </location>
</feature>
<evidence type="ECO:0000256" key="4">
    <source>
        <dbReference type="RuleBase" id="RU361267"/>
    </source>
</evidence>
<dbReference type="EMBL" id="FXTU01000003">
    <property type="protein sequence ID" value="SMP20751.1"/>
    <property type="molecule type" value="Genomic_DNA"/>
</dbReference>
<dbReference type="PANTHER" id="PTHR10434">
    <property type="entry name" value="1-ACYL-SN-GLYCEROL-3-PHOSPHATE ACYLTRANSFERASE"/>
    <property type="match status" value="1"/>
</dbReference>
<accession>A0AA45WP64</accession>
<keyword evidence="4" id="KW-0594">Phospholipid biosynthesis</keyword>
<comment type="catalytic activity">
    <reaction evidence="4">
        <text>a 1-acyl-sn-glycero-3-phosphate + an acyl-CoA = a 1,2-diacyl-sn-glycero-3-phosphate + CoA</text>
        <dbReference type="Rhea" id="RHEA:19709"/>
        <dbReference type="ChEBI" id="CHEBI:57287"/>
        <dbReference type="ChEBI" id="CHEBI:57970"/>
        <dbReference type="ChEBI" id="CHEBI:58342"/>
        <dbReference type="ChEBI" id="CHEBI:58608"/>
        <dbReference type="EC" id="2.3.1.51"/>
    </reaction>
</comment>
<comment type="domain">
    <text evidence="4">The HXXXXD motif is essential for acyltransferase activity and may constitute the binding site for the phosphate moiety of the glycerol-3-phosphate.</text>
</comment>
<sequence length="196" mass="21512">MFYTKIRSIAQHLLHMLFRVKVIGKEHVPSQGPAVICANHISNFDPPVVGGFIDTREIHFMAKEELFRIPIIGKILPKLNAFPVKRGGGDSGAVKHAIRLLRNGHVLGIFPEGTRSKTGELGKAHVGAALIAMKGKAPMIPVAIIGPYRLFRQTKVIIGEPIDTVAYTEGKAGTDAANELTELVMLRIKQMIDQHR</sequence>
<dbReference type="AlphaFoldDB" id="A0AA45WP64"/>
<evidence type="ECO:0000313" key="6">
    <source>
        <dbReference type="EMBL" id="SMP20751.1"/>
    </source>
</evidence>